<dbReference type="AlphaFoldDB" id="A0A8X6REW5"/>
<proteinExistence type="predicted"/>
<organism evidence="2 3">
    <name type="scientific">Trichonephila clavipes</name>
    <name type="common">Golden silk orbweaver</name>
    <name type="synonym">Nephila clavipes</name>
    <dbReference type="NCBI Taxonomy" id="2585209"/>
    <lineage>
        <taxon>Eukaryota</taxon>
        <taxon>Metazoa</taxon>
        <taxon>Ecdysozoa</taxon>
        <taxon>Arthropoda</taxon>
        <taxon>Chelicerata</taxon>
        <taxon>Arachnida</taxon>
        <taxon>Araneae</taxon>
        <taxon>Araneomorphae</taxon>
        <taxon>Entelegynae</taxon>
        <taxon>Araneoidea</taxon>
        <taxon>Nephilidae</taxon>
        <taxon>Trichonephila</taxon>
    </lineage>
</organism>
<evidence type="ECO:0000256" key="1">
    <source>
        <dbReference type="SAM" id="MobiDB-lite"/>
    </source>
</evidence>
<dbReference type="Proteomes" id="UP000887159">
    <property type="component" value="Unassembled WGS sequence"/>
</dbReference>
<feature type="region of interest" description="Disordered" evidence="1">
    <location>
        <begin position="1"/>
        <end position="36"/>
    </location>
</feature>
<keyword evidence="3" id="KW-1185">Reference proteome</keyword>
<accession>A0A8X6REW5</accession>
<sequence>MRTTNHHRTGDGKPRLVGVNFDNSSSRNDDDPNEPGIWNAVEGLKKPVHMQIPHFSGSCTRKYRPLYPRMCGSSMTVVRNQLHAIYLRGIWQTYCFASTLPGS</sequence>
<evidence type="ECO:0000313" key="2">
    <source>
        <dbReference type="EMBL" id="GFX90954.1"/>
    </source>
</evidence>
<reference evidence="2" key="1">
    <citation type="submission" date="2020-08" db="EMBL/GenBank/DDBJ databases">
        <title>Multicomponent nature underlies the extraordinary mechanical properties of spider dragline silk.</title>
        <authorList>
            <person name="Kono N."/>
            <person name="Nakamura H."/>
            <person name="Mori M."/>
            <person name="Yoshida Y."/>
            <person name="Ohtoshi R."/>
            <person name="Malay A.D."/>
            <person name="Moran D.A.P."/>
            <person name="Tomita M."/>
            <person name="Numata K."/>
            <person name="Arakawa K."/>
        </authorList>
    </citation>
    <scope>NUCLEOTIDE SEQUENCE</scope>
</reference>
<evidence type="ECO:0000313" key="3">
    <source>
        <dbReference type="Proteomes" id="UP000887159"/>
    </source>
</evidence>
<comment type="caution">
    <text evidence="2">The sequence shown here is derived from an EMBL/GenBank/DDBJ whole genome shotgun (WGS) entry which is preliminary data.</text>
</comment>
<dbReference type="EMBL" id="BMAU01021105">
    <property type="protein sequence ID" value="GFX90954.1"/>
    <property type="molecule type" value="Genomic_DNA"/>
</dbReference>
<gene>
    <name evidence="2" type="ORF">TNCV_3167851</name>
</gene>
<protein>
    <submittedName>
        <fullName evidence="2">Uncharacterized protein</fullName>
    </submittedName>
</protein>
<name>A0A8X6REW5_TRICX</name>